<evidence type="ECO:0000313" key="2">
    <source>
        <dbReference type="Proteomes" id="UP000017836"/>
    </source>
</evidence>
<name>W1NP13_AMBTC</name>
<sequence length="83" mass="9409">MRASESAPLIHPMIVDLVEGEREYPATFTIVGLVSSEDEATTYNIAMSLEKRLEAGMILDPKSREIASLREMVVRLRREVDHH</sequence>
<proteinExistence type="predicted"/>
<dbReference type="Proteomes" id="UP000017836">
    <property type="component" value="Unassembled WGS sequence"/>
</dbReference>
<reference evidence="2" key="1">
    <citation type="journal article" date="2013" name="Science">
        <title>The Amborella genome and the evolution of flowering plants.</title>
        <authorList>
            <consortium name="Amborella Genome Project"/>
        </authorList>
    </citation>
    <scope>NUCLEOTIDE SEQUENCE [LARGE SCALE GENOMIC DNA]</scope>
</reference>
<keyword evidence="2" id="KW-1185">Reference proteome</keyword>
<accession>W1NP13</accession>
<dbReference type="HOGENOM" id="CLU_147624_2_0_1"/>
<protein>
    <submittedName>
        <fullName evidence="1">Uncharacterized protein</fullName>
    </submittedName>
</protein>
<dbReference type="Gramene" id="ERM97956">
    <property type="protein sequence ID" value="ERM97956"/>
    <property type="gene ID" value="AMTR_s00117p00084010"/>
</dbReference>
<evidence type="ECO:0000313" key="1">
    <source>
        <dbReference type="EMBL" id="ERM97956.1"/>
    </source>
</evidence>
<organism evidence="1 2">
    <name type="scientific">Amborella trichopoda</name>
    <dbReference type="NCBI Taxonomy" id="13333"/>
    <lineage>
        <taxon>Eukaryota</taxon>
        <taxon>Viridiplantae</taxon>
        <taxon>Streptophyta</taxon>
        <taxon>Embryophyta</taxon>
        <taxon>Tracheophyta</taxon>
        <taxon>Spermatophyta</taxon>
        <taxon>Magnoliopsida</taxon>
        <taxon>Amborellales</taxon>
        <taxon>Amborellaceae</taxon>
        <taxon>Amborella</taxon>
    </lineage>
</organism>
<dbReference type="AlphaFoldDB" id="W1NP13"/>
<gene>
    <name evidence="1" type="ORF">AMTR_s00117p00084010</name>
</gene>
<dbReference type="EMBL" id="KI395608">
    <property type="protein sequence ID" value="ERM97956.1"/>
    <property type="molecule type" value="Genomic_DNA"/>
</dbReference>